<dbReference type="Pfam" id="PF06028">
    <property type="entry name" value="DUF915"/>
    <property type="match status" value="1"/>
</dbReference>
<organism evidence="2">
    <name type="scientific">freshwater metagenome</name>
    <dbReference type="NCBI Taxonomy" id="449393"/>
    <lineage>
        <taxon>unclassified sequences</taxon>
        <taxon>metagenomes</taxon>
        <taxon>ecological metagenomes</taxon>
    </lineage>
</organism>
<accession>A0A6J7L6E1</accession>
<dbReference type="AlphaFoldDB" id="A0A6J7L6E1"/>
<dbReference type="EMBL" id="CAFBNE010000096">
    <property type="protein sequence ID" value="CAB4964228.1"/>
    <property type="molecule type" value="Genomic_DNA"/>
</dbReference>
<name>A0A6J7L6E1_9ZZZZ</name>
<proteinExistence type="predicted"/>
<dbReference type="InterPro" id="IPR010315">
    <property type="entry name" value="DUF915_hydro-like"/>
</dbReference>
<evidence type="ECO:0000256" key="1">
    <source>
        <dbReference type="SAM" id="MobiDB-lite"/>
    </source>
</evidence>
<dbReference type="Gene3D" id="3.40.50.1820">
    <property type="entry name" value="alpha/beta hydrolase"/>
    <property type="match status" value="1"/>
</dbReference>
<protein>
    <submittedName>
        <fullName evidence="2">Unannotated protein</fullName>
    </submittedName>
</protein>
<reference evidence="2" key="1">
    <citation type="submission" date="2020-05" db="EMBL/GenBank/DDBJ databases">
        <authorList>
            <person name="Chiriac C."/>
            <person name="Salcher M."/>
            <person name="Ghai R."/>
            <person name="Kavagutti S V."/>
        </authorList>
    </citation>
    <scope>NUCLEOTIDE SEQUENCE</scope>
</reference>
<evidence type="ECO:0000313" key="2">
    <source>
        <dbReference type="EMBL" id="CAB4964228.1"/>
    </source>
</evidence>
<sequence length="339" mass="34856">MPVSVGQTALDGSGAARDVGDNERTHLMEVEMSESHAVVIVSGGAAVSPFTTPTEGCGSGLAAGNTDTALRESLLNAGHQVFTSPAAAGEGEVVEDTGWGGFSGAPIVLPASMTVNAVGDIDAAGASLLRFWQHLQEAYGVTTLDVVGHSMGGLFSRAAIRLAKEQGATLTFRSLTTIGTPWTGAFSADYAAGDVPIADCQGDPTCEASMTKFAQLVSESSQGAGQEVTDRYLGGTDGWNERQGTALEGIPVVLLGGDHFSQPGAPDVWPNDGLVAIGSALAANVSSTVLPSRATRTFPDVHSIFFTHLLDLPMERGLTWDPEVLDAVAYAVANPGRVA</sequence>
<feature type="region of interest" description="Disordered" evidence="1">
    <location>
        <begin position="1"/>
        <end position="21"/>
    </location>
</feature>
<dbReference type="SUPFAM" id="SSF53474">
    <property type="entry name" value="alpha/beta-Hydrolases"/>
    <property type="match status" value="1"/>
</dbReference>
<gene>
    <name evidence="2" type="ORF">UFOPK3772_02478</name>
</gene>
<dbReference type="InterPro" id="IPR029058">
    <property type="entry name" value="AB_hydrolase_fold"/>
</dbReference>